<organism evidence="2 3">
    <name type="scientific">Ophiocordyceps sinensis (strain Co18 / CGMCC 3.14243)</name>
    <name type="common">Yarsagumba caterpillar fungus</name>
    <name type="synonym">Hirsutella sinensis</name>
    <dbReference type="NCBI Taxonomy" id="911162"/>
    <lineage>
        <taxon>Eukaryota</taxon>
        <taxon>Fungi</taxon>
        <taxon>Dikarya</taxon>
        <taxon>Ascomycota</taxon>
        <taxon>Pezizomycotina</taxon>
        <taxon>Sordariomycetes</taxon>
        <taxon>Hypocreomycetidae</taxon>
        <taxon>Hypocreales</taxon>
        <taxon>Ophiocordycipitaceae</taxon>
        <taxon>Ophiocordyceps</taxon>
    </lineage>
</organism>
<name>T5A676_OPHSC</name>
<dbReference type="HOGENOM" id="CLU_057144_0_0_1"/>
<feature type="compositionally biased region" description="Basic residues" evidence="1">
    <location>
        <begin position="141"/>
        <end position="157"/>
    </location>
</feature>
<reference evidence="2 3" key="1">
    <citation type="journal article" date="2013" name="Chin. Sci. Bull.">
        <title>Genome survey uncovers the secrets of sex and lifestyle in caterpillar fungus.</title>
        <authorList>
            <person name="Hu X."/>
            <person name="Zhang Y."/>
            <person name="Xiao G."/>
            <person name="Zheng P."/>
            <person name="Xia Y."/>
            <person name="Zhang X."/>
            <person name="St Leger R.J."/>
            <person name="Liu X."/>
            <person name="Wang C."/>
        </authorList>
    </citation>
    <scope>NUCLEOTIDE SEQUENCE [LARGE SCALE GENOMIC DNA]</scope>
    <source>
        <strain evidence="3">Co18 / CGMCC 3.14243</strain>
        <tissue evidence="2">Fruit-body</tissue>
    </source>
</reference>
<gene>
    <name evidence="2" type="ORF">OCS_03312</name>
</gene>
<dbReference type="AlphaFoldDB" id="T5A676"/>
<dbReference type="Proteomes" id="UP000019374">
    <property type="component" value="Unassembled WGS sequence"/>
</dbReference>
<proteinExistence type="predicted"/>
<accession>T5A676</accession>
<dbReference type="PANTHER" id="PTHR47442">
    <property type="entry name" value="MYND-TYPE ZINC FINGER PROTEIN MUB1"/>
    <property type="match status" value="1"/>
</dbReference>
<evidence type="ECO:0000313" key="3">
    <source>
        <dbReference type="Proteomes" id="UP000019374"/>
    </source>
</evidence>
<dbReference type="eggNOG" id="ENOG502QTM3">
    <property type="taxonomic scope" value="Eukaryota"/>
</dbReference>
<feature type="region of interest" description="Disordered" evidence="1">
    <location>
        <begin position="218"/>
        <end position="254"/>
    </location>
</feature>
<feature type="region of interest" description="Disordered" evidence="1">
    <location>
        <begin position="134"/>
        <end position="205"/>
    </location>
</feature>
<dbReference type="GO" id="GO:1990304">
    <property type="term" value="C:MUB1-RAD6-UBR2 ubiquitin ligase complex"/>
    <property type="evidence" value="ECO:0007669"/>
    <property type="project" value="TreeGrafter"/>
</dbReference>
<dbReference type="GO" id="GO:0007163">
    <property type="term" value="P:establishment or maintenance of cell polarity"/>
    <property type="evidence" value="ECO:0007669"/>
    <property type="project" value="TreeGrafter"/>
</dbReference>
<dbReference type="GO" id="GO:0006511">
    <property type="term" value="P:ubiquitin-dependent protein catabolic process"/>
    <property type="evidence" value="ECO:0007669"/>
    <property type="project" value="TreeGrafter"/>
</dbReference>
<dbReference type="PANTHER" id="PTHR47442:SF1">
    <property type="entry name" value="MYND-TYPE ZINC FINGER PROTEIN MUB1"/>
    <property type="match status" value="1"/>
</dbReference>
<dbReference type="EMBL" id="KE652638">
    <property type="protein sequence ID" value="EQL00975.1"/>
    <property type="molecule type" value="Genomic_DNA"/>
</dbReference>
<sequence>MREVNFSIPNVNKASVGITTALYDRRALDCTSTLPLINSLNHLAYLTTSSARIRDILTVDGGIERLICILKQGRSKDMMGMWKWNLAFQCVVNIGVRGTENVRTRVVEADMVPIIATILDNYIKVVDRCREKAEEANQKHMHDHHHRRHRAHDHRAAKPTPSFANRAGRSDLDQRSVRRNGPPPIDVSATYAGPSTATGQPRADTAAAPLARSFLVHPERPIVTPARSHHGFRTTDARLAGPASPSQSTQSLAP</sequence>
<feature type="compositionally biased region" description="Polar residues" evidence="1">
    <location>
        <begin position="244"/>
        <end position="254"/>
    </location>
</feature>
<evidence type="ECO:0000313" key="2">
    <source>
        <dbReference type="EMBL" id="EQL00975.1"/>
    </source>
</evidence>
<evidence type="ECO:0000256" key="1">
    <source>
        <dbReference type="SAM" id="MobiDB-lite"/>
    </source>
</evidence>
<dbReference type="InterPro" id="IPR051664">
    <property type="entry name" value="MYND-type_zinc_finger"/>
</dbReference>
<protein>
    <submittedName>
        <fullName evidence="2">MYND domain protein (SamB)</fullName>
    </submittedName>
</protein>